<proteinExistence type="predicted"/>
<comment type="caution">
    <text evidence="1">The sequence shown here is derived from an EMBL/GenBank/DDBJ whole genome shotgun (WGS) entry which is preliminary data.</text>
</comment>
<sequence length="62" mass="7114">MAATTLNTFPNNRVSALTMLFLENQDLSGLTPEQLAANYDDVFEKINLYFRETRKQKATTKE</sequence>
<evidence type="ECO:0000313" key="2">
    <source>
        <dbReference type="Proteomes" id="UP000036873"/>
    </source>
</evidence>
<dbReference type="AlphaFoldDB" id="A0A0L6U4T0"/>
<name>A0A0L6U4T0_9FIRM</name>
<reference evidence="2" key="1">
    <citation type="submission" date="2015-07" db="EMBL/GenBank/DDBJ databases">
        <title>Draft genome sequence of Acetobacterium bakii DSM 8293, a potential psychrophilic chemical producer through syngas fermentation.</title>
        <authorList>
            <person name="Song Y."/>
            <person name="Hwang S."/>
            <person name="Cho B.-K."/>
        </authorList>
    </citation>
    <scope>NUCLEOTIDE SEQUENCE [LARGE SCALE GENOMIC DNA]</scope>
    <source>
        <strain evidence="2">DSM 8239</strain>
    </source>
</reference>
<accession>A0A0L6U4T0</accession>
<evidence type="ECO:0000313" key="1">
    <source>
        <dbReference type="EMBL" id="KNZ43526.1"/>
    </source>
</evidence>
<protein>
    <submittedName>
        <fullName evidence="1">Uncharacterized protein</fullName>
    </submittedName>
</protein>
<organism evidence="1 2">
    <name type="scientific">Acetobacterium bakii</name>
    <dbReference type="NCBI Taxonomy" id="52689"/>
    <lineage>
        <taxon>Bacteria</taxon>
        <taxon>Bacillati</taxon>
        <taxon>Bacillota</taxon>
        <taxon>Clostridia</taxon>
        <taxon>Eubacteriales</taxon>
        <taxon>Eubacteriaceae</taxon>
        <taxon>Acetobacterium</taxon>
    </lineage>
</organism>
<dbReference type="EMBL" id="LGYO01000002">
    <property type="protein sequence ID" value="KNZ43526.1"/>
    <property type="molecule type" value="Genomic_DNA"/>
</dbReference>
<gene>
    <name evidence="1" type="ORF">AKG39_00330</name>
</gene>
<dbReference type="Proteomes" id="UP000036873">
    <property type="component" value="Unassembled WGS sequence"/>
</dbReference>
<dbReference type="RefSeq" id="WP_050738368.1">
    <property type="nucleotide sequence ID" value="NZ_LGYO01000002.1"/>
</dbReference>
<keyword evidence="2" id="KW-1185">Reference proteome</keyword>
<dbReference type="OrthoDB" id="2339584at2"/>